<evidence type="ECO:0000313" key="1">
    <source>
        <dbReference type="Proteomes" id="UP000694844"/>
    </source>
</evidence>
<dbReference type="GeneID" id="111109587"/>
<name>A0A8B8BEL7_CRAVI</name>
<sequence>MKSRYIKLALIAGGVVATVLLLNHLHNAKSFINERGNEYSNKLMHNPPPPRVVPLLSDTHIKRNNPPPPRVVPLLSDTHIKRNNPPPPRVVPLLSDTHIKRNNPPPPRVVPLLSDTHIKRKPTKCGETDDDFTMAGNEGVKPLTEKIALKFRSNDSMCAARYFPKPNPQLTPEETRRKQACVKTWAADHRKGSGAFWAGNTQYVRHTHHTYLNSDSVVFDIGGNKGEDAEAMIKKFHPGNYLILEPIKTLFSDLAKMFKSDSKILLYNFGLAKKNDKFYVNVLGHGGDATSVFAGNDNGGSCLLRVVNTTHFLLQIGVPCYEVDLITVNCEGCEFEILEELIASGMIGQFRHVQFATHPTLKHLKNAPERYCEIQEKLKRTHTVSYQYKWCWENWKRKDIN</sequence>
<dbReference type="SUPFAM" id="SSF53335">
    <property type="entry name" value="S-adenosyl-L-methionine-dependent methyltransferases"/>
    <property type="match status" value="1"/>
</dbReference>
<reference evidence="2" key="1">
    <citation type="submission" date="2025-08" db="UniProtKB">
        <authorList>
            <consortium name="RefSeq"/>
        </authorList>
    </citation>
    <scope>IDENTIFICATION</scope>
    <source>
        <tissue evidence="2">Whole sample</tissue>
    </source>
</reference>
<protein>
    <submittedName>
        <fullName evidence="2">Uncharacterized protein LOC111109587</fullName>
    </submittedName>
</protein>
<dbReference type="Gene3D" id="3.40.50.150">
    <property type="entry name" value="Vaccinia Virus protein VP39"/>
    <property type="match status" value="1"/>
</dbReference>
<dbReference type="NCBIfam" id="TIGR01444">
    <property type="entry name" value="fkbM_fam"/>
    <property type="match status" value="1"/>
</dbReference>
<dbReference type="OrthoDB" id="40902at2759"/>
<dbReference type="AlphaFoldDB" id="A0A8B8BEL7"/>
<dbReference type="RefSeq" id="XP_022301476.1">
    <property type="nucleotide sequence ID" value="XM_022445768.1"/>
</dbReference>
<keyword evidence="1" id="KW-1185">Reference proteome</keyword>
<evidence type="ECO:0000313" key="2">
    <source>
        <dbReference type="RefSeq" id="XP_022301476.1"/>
    </source>
</evidence>
<dbReference type="KEGG" id="cvn:111109587"/>
<proteinExistence type="predicted"/>
<dbReference type="InterPro" id="IPR029063">
    <property type="entry name" value="SAM-dependent_MTases_sf"/>
</dbReference>
<accession>A0A8B8BEL7</accession>
<organism evidence="1 2">
    <name type="scientific">Crassostrea virginica</name>
    <name type="common">Eastern oyster</name>
    <dbReference type="NCBI Taxonomy" id="6565"/>
    <lineage>
        <taxon>Eukaryota</taxon>
        <taxon>Metazoa</taxon>
        <taxon>Spiralia</taxon>
        <taxon>Lophotrochozoa</taxon>
        <taxon>Mollusca</taxon>
        <taxon>Bivalvia</taxon>
        <taxon>Autobranchia</taxon>
        <taxon>Pteriomorphia</taxon>
        <taxon>Ostreida</taxon>
        <taxon>Ostreoidea</taxon>
        <taxon>Ostreidae</taxon>
        <taxon>Crassostrea</taxon>
    </lineage>
</organism>
<dbReference type="Proteomes" id="UP000694844">
    <property type="component" value="Chromosome 8"/>
</dbReference>
<gene>
    <name evidence="2" type="primary">LOC111109587</name>
</gene>
<dbReference type="InterPro" id="IPR006342">
    <property type="entry name" value="FkbM_mtfrase"/>
</dbReference>